<reference evidence="2" key="1">
    <citation type="submission" date="2024-05" db="EMBL/GenBank/DDBJ databases">
        <title>Whole genome shotgun sequence of Streptomyces violascens NBRC 12920.</title>
        <authorList>
            <person name="Komaki H."/>
            <person name="Tamura T."/>
        </authorList>
    </citation>
    <scope>NUCLEOTIDE SEQUENCE</scope>
    <source>
        <strain evidence="2">NBRC 12920</strain>
    </source>
</reference>
<sequence>MHAVRTPAGFGRGLCALANRRRNAELFDAAQPRRRLDVLDAVEGAEPAAEVGVELGRAAGQDRRDQVGRAGGGRDEGDLRVAGDGFADAVQGGGGGRGPQGGADGEADVLGPVLDVEVQGTRGEQCGEPAFDRRLRAPGGELELGVGGAAVPFQPGRGARRPV</sequence>
<accession>A0ABQ3QWR8</accession>
<name>A0ABQ3QWR8_9ACTN</name>
<evidence type="ECO:0000313" key="3">
    <source>
        <dbReference type="Proteomes" id="UP001050808"/>
    </source>
</evidence>
<evidence type="ECO:0000313" key="2">
    <source>
        <dbReference type="EMBL" id="GHI41727.1"/>
    </source>
</evidence>
<proteinExistence type="predicted"/>
<dbReference type="EMBL" id="BNDY01000017">
    <property type="protein sequence ID" value="GHI41727.1"/>
    <property type="molecule type" value="Genomic_DNA"/>
</dbReference>
<dbReference type="Proteomes" id="UP001050808">
    <property type="component" value="Unassembled WGS sequence"/>
</dbReference>
<organism evidence="2 3">
    <name type="scientific">Streptomyces violascens</name>
    <dbReference type="NCBI Taxonomy" id="67381"/>
    <lineage>
        <taxon>Bacteria</taxon>
        <taxon>Bacillati</taxon>
        <taxon>Actinomycetota</taxon>
        <taxon>Actinomycetes</taxon>
        <taxon>Kitasatosporales</taxon>
        <taxon>Streptomycetaceae</taxon>
        <taxon>Streptomyces</taxon>
    </lineage>
</organism>
<comment type="caution">
    <text evidence="2">The sequence shown here is derived from an EMBL/GenBank/DDBJ whole genome shotgun (WGS) entry which is preliminary data.</text>
</comment>
<keyword evidence="3" id="KW-1185">Reference proteome</keyword>
<evidence type="ECO:0000256" key="1">
    <source>
        <dbReference type="SAM" id="MobiDB-lite"/>
    </source>
</evidence>
<feature type="region of interest" description="Disordered" evidence="1">
    <location>
        <begin position="57"/>
        <end position="107"/>
    </location>
</feature>
<gene>
    <name evidence="2" type="ORF">Sviol_61350</name>
</gene>
<feature type="compositionally biased region" description="Basic and acidic residues" evidence="1">
    <location>
        <begin position="60"/>
        <end position="81"/>
    </location>
</feature>
<protein>
    <submittedName>
        <fullName evidence="2">Uncharacterized protein</fullName>
    </submittedName>
</protein>
<feature type="compositionally biased region" description="Gly residues" evidence="1">
    <location>
        <begin position="91"/>
        <end position="104"/>
    </location>
</feature>